<dbReference type="Proteomes" id="UP001595556">
    <property type="component" value="Unassembled WGS sequence"/>
</dbReference>
<comment type="caution">
    <text evidence="4">The sequence shown here is derived from an EMBL/GenBank/DDBJ whole genome shotgun (WGS) entry which is preliminary data.</text>
</comment>
<keyword evidence="4" id="KW-0378">Hydrolase</keyword>
<dbReference type="InterPro" id="IPR035901">
    <property type="entry name" value="GIY-YIG_endonuc_sf"/>
</dbReference>
<dbReference type="SUPFAM" id="SSF53098">
    <property type="entry name" value="Ribonuclease H-like"/>
    <property type="match status" value="1"/>
</dbReference>
<gene>
    <name evidence="4" type="ORF">ACFOEN_17140</name>
</gene>
<organism evidence="4 5">
    <name type="scientific">Piscinibacterium candidicorallinum</name>
    <dbReference type="NCBI Taxonomy" id="1793872"/>
    <lineage>
        <taxon>Bacteria</taxon>
        <taxon>Pseudomonadati</taxon>
        <taxon>Pseudomonadota</taxon>
        <taxon>Betaproteobacteria</taxon>
        <taxon>Burkholderiales</taxon>
        <taxon>Piscinibacterium</taxon>
    </lineage>
</organism>
<feature type="domain" description="GIY-YIG" evidence="3">
    <location>
        <begin position="200"/>
        <end position="277"/>
    </location>
</feature>
<dbReference type="GO" id="GO:0004527">
    <property type="term" value="F:exonuclease activity"/>
    <property type="evidence" value="ECO:0007669"/>
    <property type="project" value="UniProtKB-KW"/>
</dbReference>
<dbReference type="EC" id="2.7.7.7" evidence="1"/>
<dbReference type="Gene3D" id="3.30.420.10">
    <property type="entry name" value="Ribonuclease H-like superfamily/Ribonuclease H"/>
    <property type="match status" value="1"/>
</dbReference>
<dbReference type="EMBL" id="JBHRTI010000010">
    <property type="protein sequence ID" value="MFC3149351.1"/>
    <property type="molecule type" value="Genomic_DNA"/>
</dbReference>
<evidence type="ECO:0000256" key="2">
    <source>
        <dbReference type="ARBA" id="ARBA00049244"/>
    </source>
</evidence>
<protein>
    <recommendedName>
        <fullName evidence="1">DNA-directed DNA polymerase</fullName>
        <ecNumber evidence="1">2.7.7.7</ecNumber>
    </recommendedName>
</protein>
<dbReference type="InterPro" id="IPR047296">
    <property type="entry name" value="GIY-YIG_UvrC_Cho"/>
</dbReference>
<dbReference type="CDD" id="cd10434">
    <property type="entry name" value="GIY-YIG_UvrC_Cho"/>
    <property type="match status" value="1"/>
</dbReference>
<dbReference type="PROSITE" id="PS50164">
    <property type="entry name" value="GIY_YIG"/>
    <property type="match status" value="1"/>
</dbReference>
<name>A0ABV7HCN9_9BURK</name>
<dbReference type="InterPro" id="IPR012337">
    <property type="entry name" value="RNaseH-like_sf"/>
</dbReference>
<dbReference type="SUPFAM" id="SSF82771">
    <property type="entry name" value="GIY-YIG endonuclease"/>
    <property type="match status" value="1"/>
</dbReference>
<dbReference type="SMART" id="SM00465">
    <property type="entry name" value="GIYc"/>
    <property type="match status" value="1"/>
</dbReference>
<dbReference type="InterPro" id="IPR036397">
    <property type="entry name" value="RNaseH_sf"/>
</dbReference>
<evidence type="ECO:0000313" key="5">
    <source>
        <dbReference type="Proteomes" id="UP001595556"/>
    </source>
</evidence>
<keyword evidence="4" id="KW-0540">Nuclease</keyword>
<reference evidence="5" key="1">
    <citation type="journal article" date="2019" name="Int. J. Syst. Evol. Microbiol.">
        <title>The Global Catalogue of Microorganisms (GCM) 10K type strain sequencing project: providing services to taxonomists for standard genome sequencing and annotation.</title>
        <authorList>
            <consortium name="The Broad Institute Genomics Platform"/>
            <consortium name="The Broad Institute Genome Sequencing Center for Infectious Disease"/>
            <person name="Wu L."/>
            <person name="Ma J."/>
        </authorList>
    </citation>
    <scope>NUCLEOTIDE SEQUENCE [LARGE SCALE GENOMIC DNA]</scope>
    <source>
        <strain evidence="5">KCTC 52168</strain>
    </source>
</reference>
<dbReference type="InterPro" id="IPR006054">
    <property type="entry name" value="DnaQ"/>
</dbReference>
<keyword evidence="5" id="KW-1185">Reference proteome</keyword>
<evidence type="ECO:0000313" key="4">
    <source>
        <dbReference type="EMBL" id="MFC3149351.1"/>
    </source>
</evidence>
<dbReference type="Pfam" id="PF00929">
    <property type="entry name" value="RNase_T"/>
    <property type="match status" value="1"/>
</dbReference>
<proteinExistence type="predicted"/>
<evidence type="ECO:0000256" key="1">
    <source>
        <dbReference type="ARBA" id="ARBA00012417"/>
    </source>
</evidence>
<dbReference type="InterPro" id="IPR013520">
    <property type="entry name" value="Ribonucl_H"/>
</dbReference>
<accession>A0ABV7HCN9</accession>
<dbReference type="InterPro" id="IPR000305">
    <property type="entry name" value="GIY-YIG_endonuc"/>
</dbReference>
<dbReference type="Gene3D" id="3.40.1440.10">
    <property type="entry name" value="GIY-YIG endonuclease"/>
    <property type="match status" value="1"/>
</dbReference>
<sequence length="492" mass="54684">MFAPRTVFLDLETTGMSPERERITEIGLVVVQDGEVRERWQTLVNPGKPIPPDISWFTGITNEMVRGAPEFEQVADELWARLQGALLVAHNARFDYGFLKAEFARLGRTYITKPLCTVKLSRTLDPEQRSHSLDALIERWDLGREARHRAMGDAERLWVFSQKLAQRYSAPLIDEAVRLITRRASLPPHLPPTLFDEMPASPGVYTFHAEHGQILYIGKSISLRDRVAAHFYDVKNEREQQLAAQVHRVSWEPCAGPLSTAVREAEAIKTHAPAANVALRRNERAVLLQIDALGRLRYLPAQVVADEGAAPGAAISDSADDPVSARGYGPFSSRAAARAAVVALAREFQLCLKTLGLERAARGEAQAGGCFNLQIRRCLGACVNREPFAEHLARVHSALADHRVPHWPWPGAIAVVERSADALLEDWVVIDRWCVLGVVRSQDAALARMRAAERRFDLDLFRMVRKLLVPVGGGEQEPVANPPRIELLHALG</sequence>
<dbReference type="RefSeq" id="WP_377306041.1">
    <property type="nucleotide sequence ID" value="NZ_CP180191.1"/>
</dbReference>
<comment type="catalytic activity">
    <reaction evidence="2">
        <text>DNA(n) + a 2'-deoxyribonucleoside 5'-triphosphate = DNA(n+1) + diphosphate</text>
        <dbReference type="Rhea" id="RHEA:22508"/>
        <dbReference type="Rhea" id="RHEA-COMP:17339"/>
        <dbReference type="Rhea" id="RHEA-COMP:17340"/>
        <dbReference type="ChEBI" id="CHEBI:33019"/>
        <dbReference type="ChEBI" id="CHEBI:61560"/>
        <dbReference type="ChEBI" id="CHEBI:173112"/>
        <dbReference type="EC" id="2.7.7.7"/>
    </reaction>
</comment>
<dbReference type="SMART" id="SM00479">
    <property type="entry name" value="EXOIII"/>
    <property type="match status" value="1"/>
</dbReference>
<dbReference type="PANTHER" id="PTHR30231:SF37">
    <property type="entry name" value="EXODEOXYRIBONUCLEASE 10"/>
    <property type="match status" value="1"/>
</dbReference>
<dbReference type="CDD" id="cd06127">
    <property type="entry name" value="DEDDh"/>
    <property type="match status" value="1"/>
</dbReference>
<dbReference type="NCBIfam" id="TIGR00573">
    <property type="entry name" value="dnaq"/>
    <property type="match status" value="1"/>
</dbReference>
<evidence type="ECO:0000259" key="3">
    <source>
        <dbReference type="PROSITE" id="PS50164"/>
    </source>
</evidence>
<keyword evidence="4" id="KW-0269">Exonuclease</keyword>
<dbReference type="PANTHER" id="PTHR30231">
    <property type="entry name" value="DNA POLYMERASE III SUBUNIT EPSILON"/>
    <property type="match status" value="1"/>
</dbReference>